<dbReference type="PROSITE" id="PS50977">
    <property type="entry name" value="HTH_TETR_2"/>
    <property type="match status" value="1"/>
</dbReference>
<evidence type="ECO:0000313" key="6">
    <source>
        <dbReference type="EMBL" id="MEY1662286.1"/>
    </source>
</evidence>
<evidence type="ECO:0000256" key="4">
    <source>
        <dbReference type="SAM" id="MobiDB-lite"/>
    </source>
</evidence>
<protein>
    <submittedName>
        <fullName evidence="6">TetR/AcrR family transcriptional regulator</fullName>
    </submittedName>
</protein>
<evidence type="ECO:0000256" key="2">
    <source>
        <dbReference type="ARBA" id="ARBA00023125"/>
    </source>
</evidence>
<dbReference type="PANTHER" id="PTHR30055:SF183">
    <property type="entry name" value="NUCLEOID OCCLUSION FACTOR SLMA"/>
    <property type="match status" value="1"/>
</dbReference>
<dbReference type="SUPFAM" id="SSF48498">
    <property type="entry name" value="Tetracyclin repressor-like, C-terminal domain"/>
    <property type="match status" value="1"/>
</dbReference>
<dbReference type="PRINTS" id="PR00455">
    <property type="entry name" value="HTHTETR"/>
</dbReference>
<sequence>MSRSEPARHGARHRARLAQPRTKPATVRRDELMNAAEALFLAQGVDATPVSDIVERADVAKGTFYHYFPSKTALLQALGERYAARFVAGVDEAVARCAADDWPGRLRTWVEATLAQYLDSYPLHDVVYVNHHHHRVSAEKTAIVTSLRTVLEAGQAAGAWQLQHPAALALMLFGGIHGAADHLIATNSREPGFIAEIVTGCLHAVGAGH</sequence>
<dbReference type="InterPro" id="IPR050109">
    <property type="entry name" value="HTH-type_TetR-like_transc_reg"/>
</dbReference>
<reference evidence="6 7" key="1">
    <citation type="submission" date="2024-07" db="EMBL/GenBank/DDBJ databases">
        <authorList>
            <person name="Ren Q."/>
        </authorList>
    </citation>
    <scope>NUCLEOTIDE SEQUENCE [LARGE SCALE GENOMIC DNA]</scope>
    <source>
        <strain evidence="6 7">REN37</strain>
    </source>
</reference>
<dbReference type="InterPro" id="IPR009057">
    <property type="entry name" value="Homeodomain-like_sf"/>
</dbReference>
<comment type="caution">
    <text evidence="6">The sequence shown here is derived from an EMBL/GenBank/DDBJ whole genome shotgun (WGS) entry which is preliminary data.</text>
</comment>
<dbReference type="RefSeq" id="WP_369455522.1">
    <property type="nucleotide sequence ID" value="NZ_JBGCUO010000001.1"/>
</dbReference>
<keyword evidence="2 3" id="KW-0238">DNA-binding</keyword>
<dbReference type="Pfam" id="PF00440">
    <property type="entry name" value="TetR_N"/>
    <property type="match status" value="1"/>
</dbReference>
<keyword evidence="7" id="KW-1185">Reference proteome</keyword>
<evidence type="ECO:0000256" key="1">
    <source>
        <dbReference type="ARBA" id="ARBA00023054"/>
    </source>
</evidence>
<keyword evidence="1" id="KW-0175">Coiled coil</keyword>
<dbReference type="PANTHER" id="PTHR30055">
    <property type="entry name" value="HTH-TYPE TRANSCRIPTIONAL REGULATOR RUTR"/>
    <property type="match status" value="1"/>
</dbReference>
<evidence type="ECO:0000259" key="5">
    <source>
        <dbReference type="PROSITE" id="PS50977"/>
    </source>
</evidence>
<dbReference type="Gene3D" id="1.10.357.10">
    <property type="entry name" value="Tetracycline Repressor, domain 2"/>
    <property type="match status" value="1"/>
</dbReference>
<accession>A0ABV4AHG8</accession>
<evidence type="ECO:0000313" key="7">
    <source>
        <dbReference type="Proteomes" id="UP001562065"/>
    </source>
</evidence>
<feature type="region of interest" description="Disordered" evidence="4">
    <location>
        <begin position="1"/>
        <end position="24"/>
    </location>
</feature>
<name>A0ABV4AHG8_9GAMM</name>
<feature type="domain" description="HTH tetR-type" evidence="5">
    <location>
        <begin position="26"/>
        <end position="86"/>
    </location>
</feature>
<dbReference type="InterPro" id="IPR036271">
    <property type="entry name" value="Tet_transcr_reg_TetR-rel_C_sf"/>
</dbReference>
<proteinExistence type="predicted"/>
<dbReference type="EMBL" id="JBGCUO010000001">
    <property type="protein sequence ID" value="MEY1662286.1"/>
    <property type="molecule type" value="Genomic_DNA"/>
</dbReference>
<dbReference type="Proteomes" id="UP001562065">
    <property type="component" value="Unassembled WGS sequence"/>
</dbReference>
<dbReference type="SUPFAM" id="SSF46689">
    <property type="entry name" value="Homeodomain-like"/>
    <property type="match status" value="1"/>
</dbReference>
<dbReference type="InterPro" id="IPR001647">
    <property type="entry name" value="HTH_TetR"/>
</dbReference>
<organism evidence="6 7">
    <name type="scientific">Isoalcanivorax beigongshangi</name>
    <dbReference type="NCBI Taxonomy" id="3238810"/>
    <lineage>
        <taxon>Bacteria</taxon>
        <taxon>Pseudomonadati</taxon>
        <taxon>Pseudomonadota</taxon>
        <taxon>Gammaproteobacteria</taxon>
        <taxon>Oceanospirillales</taxon>
        <taxon>Alcanivoracaceae</taxon>
        <taxon>Isoalcanivorax</taxon>
    </lineage>
</organism>
<evidence type="ECO:0000256" key="3">
    <source>
        <dbReference type="PROSITE-ProRule" id="PRU00335"/>
    </source>
</evidence>
<gene>
    <name evidence="6" type="ORF">AB5I84_09020</name>
</gene>
<feature type="DNA-binding region" description="H-T-H motif" evidence="3">
    <location>
        <begin position="49"/>
        <end position="68"/>
    </location>
</feature>